<organism evidence="6 7">
    <name type="scientific">Durio zibethinus</name>
    <name type="common">Durian</name>
    <dbReference type="NCBI Taxonomy" id="66656"/>
    <lineage>
        <taxon>Eukaryota</taxon>
        <taxon>Viridiplantae</taxon>
        <taxon>Streptophyta</taxon>
        <taxon>Embryophyta</taxon>
        <taxon>Tracheophyta</taxon>
        <taxon>Spermatophyta</taxon>
        <taxon>Magnoliopsida</taxon>
        <taxon>eudicotyledons</taxon>
        <taxon>Gunneridae</taxon>
        <taxon>Pentapetalae</taxon>
        <taxon>rosids</taxon>
        <taxon>malvids</taxon>
        <taxon>Malvales</taxon>
        <taxon>Malvaceae</taxon>
        <taxon>Helicteroideae</taxon>
        <taxon>Durio</taxon>
    </lineage>
</organism>
<dbReference type="Gene3D" id="6.10.250.940">
    <property type="match status" value="1"/>
</dbReference>
<proteinExistence type="inferred from homology"/>
<keyword evidence="4" id="KW-0378">Hydrolase</keyword>
<sequence>MELGPFRVKKDGKTLHRNKYAWNKGELFQTSFASESNDHRFLVNYSDIIIEWERFPEYKTREFFITEESYAGHYVPQLAHTILQNNKSTNQTIINLKGIVGFVDKANDAAGNIHAYDIYAPMCNSSSTSYSVSALDRGSENYIHSYLNNPEVQKALHSNVTALPYPCGDTDGALPVTCSRYVINKLGTPIKTAWYPWYTRGEVGGYTVGYENLTFVTVRGAGHFVPSYQPARALTERYLFNFVTKEKIILNQNLESNSSISIAIKMTTGSYVKVTKVKKKERGKQSYSYSIRTHSFFWEMMG</sequence>
<protein>
    <submittedName>
        <fullName evidence="7">Serine carboxypeptidase-like 40</fullName>
    </submittedName>
</protein>
<evidence type="ECO:0000313" key="6">
    <source>
        <dbReference type="Proteomes" id="UP000515121"/>
    </source>
</evidence>
<evidence type="ECO:0000256" key="3">
    <source>
        <dbReference type="ARBA" id="ARBA00022670"/>
    </source>
</evidence>
<evidence type="ECO:0000313" key="7">
    <source>
        <dbReference type="RefSeq" id="XP_022765961.1"/>
    </source>
</evidence>
<dbReference type="PANTHER" id="PTHR11802">
    <property type="entry name" value="SERINE PROTEASE FAMILY S10 SERINE CARBOXYPEPTIDASE"/>
    <property type="match status" value="1"/>
</dbReference>
<keyword evidence="6" id="KW-1185">Reference proteome</keyword>
<dbReference type="InterPro" id="IPR033124">
    <property type="entry name" value="Ser_caboxypep_his_AS"/>
</dbReference>
<dbReference type="SUPFAM" id="SSF53474">
    <property type="entry name" value="alpha/beta-Hydrolases"/>
    <property type="match status" value="1"/>
</dbReference>
<dbReference type="AlphaFoldDB" id="A0A6P6AM73"/>
<dbReference type="PRINTS" id="PR00724">
    <property type="entry name" value="CRBOXYPTASEC"/>
</dbReference>
<dbReference type="Proteomes" id="UP000515121">
    <property type="component" value="Unplaced"/>
</dbReference>
<dbReference type="KEGG" id="dzi:111310841"/>
<comment type="similarity">
    <text evidence="1">Belongs to the peptidase S10 family.</text>
</comment>
<keyword evidence="3" id="KW-0645">Protease</keyword>
<evidence type="ECO:0000256" key="1">
    <source>
        <dbReference type="ARBA" id="ARBA00009431"/>
    </source>
</evidence>
<dbReference type="RefSeq" id="XP_022765961.1">
    <property type="nucleotide sequence ID" value="XM_022910226.1"/>
</dbReference>
<keyword evidence="5" id="KW-0325">Glycoprotein</keyword>
<reference evidence="7" key="1">
    <citation type="submission" date="2025-08" db="UniProtKB">
        <authorList>
            <consortium name="RefSeq"/>
        </authorList>
    </citation>
    <scope>IDENTIFICATION</scope>
    <source>
        <tissue evidence="7">Fruit stalk</tissue>
    </source>
</reference>
<name>A0A6P6AM73_DURZI</name>
<dbReference type="GO" id="GO:0006508">
    <property type="term" value="P:proteolysis"/>
    <property type="evidence" value="ECO:0007669"/>
    <property type="project" value="UniProtKB-KW"/>
</dbReference>
<gene>
    <name evidence="7" type="primary">LOC111310841</name>
</gene>
<evidence type="ECO:0000256" key="5">
    <source>
        <dbReference type="ARBA" id="ARBA00023180"/>
    </source>
</evidence>
<dbReference type="OrthoDB" id="443318at2759"/>
<evidence type="ECO:0000256" key="2">
    <source>
        <dbReference type="ARBA" id="ARBA00022645"/>
    </source>
</evidence>
<dbReference type="GO" id="GO:0005773">
    <property type="term" value="C:vacuole"/>
    <property type="evidence" value="ECO:0007669"/>
    <property type="project" value="TreeGrafter"/>
</dbReference>
<dbReference type="Gene3D" id="3.40.50.1820">
    <property type="entry name" value="alpha/beta hydrolase"/>
    <property type="match status" value="2"/>
</dbReference>
<dbReference type="InterPro" id="IPR029058">
    <property type="entry name" value="AB_hydrolase_fold"/>
</dbReference>
<dbReference type="InterPro" id="IPR001563">
    <property type="entry name" value="Peptidase_S10"/>
</dbReference>
<dbReference type="PROSITE" id="PS00560">
    <property type="entry name" value="CARBOXYPEPT_SER_HIS"/>
    <property type="match status" value="1"/>
</dbReference>
<dbReference type="Pfam" id="PF00450">
    <property type="entry name" value="Peptidase_S10"/>
    <property type="match status" value="2"/>
</dbReference>
<evidence type="ECO:0000256" key="4">
    <source>
        <dbReference type="ARBA" id="ARBA00022801"/>
    </source>
</evidence>
<dbReference type="GO" id="GO:0004185">
    <property type="term" value="F:serine-type carboxypeptidase activity"/>
    <property type="evidence" value="ECO:0007669"/>
    <property type="project" value="InterPro"/>
</dbReference>
<dbReference type="GeneID" id="111310841"/>
<dbReference type="PANTHER" id="PTHR11802:SF460">
    <property type="entry name" value="CARBOXYPEPTIDASE"/>
    <property type="match status" value="1"/>
</dbReference>
<accession>A0A6P6AM73</accession>
<keyword evidence="2" id="KW-0121">Carboxypeptidase</keyword>